<dbReference type="InterPro" id="IPR011206">
    <property type="entry name" value="Citrate_lyase_beta/mcl1/mcl2"/>
</dbReference>
<evidence type="ECO:0000313" key="8">
    <source>
        <dbReference type="Proteomes" id="UP000005707"/>
    </source>
</evidence>
<dbReference type="PIRSF" id="PIRSF015582">
    <property type="entry name" value="Cit_lyase_B"/>
    <property type="match status" value="1"/>
</dbReference>
<dbReference type="AlphaFoldDB" id="U2FSD1"/>
<dbReference type="eggNOG" id="COG2301">
    <property type="taxonomic scope" value="Bacteria"/>
</dbReference>
<feature type="binding site" evidence="4">
    <location>
        <position position="122"/>
    </location>
    <ligand>
        <name>substrate</name>
    </ligand>
</feature>
<feature type="domain" description="HpcH/HpaI aldolase/citrate lyase" evidence="6">
    <location>
        <begin position="6"/>
        <end position="217"/>
    </location>
</feature>
<evidence type="ECO:0000256" key="3">
    <source>
        <dbReference type="ARBA" id="ARBA00022842"/>
    </source>
</evidence>
<comment type="caution">
    <text evidence="7">The sequence shown here is derived from an EMBL/GenBank/DDBJ whole genome shotgun (WGS) entry which is preliminary data.</text>
</comment>
<dbReference type="InterPro" id="IPR040442">
    <property type="entry name" value="Pyrv_kinase-like_dom_sf"/>
</dbReference>
<keyword evidence="7" id="KW-0456">Lyase</keyword>
<protein>
    <submittedName>
        <fullName evidence="7">Citryl-CoA lyase protein</fullName>
        <ecNumber evidence="7">4.1.3.6</ecNumber>
    </submittedName>
</protein>
<evidence type="ECO:0000256" key="5">
    <source>
        <dbReference type="PIRSR" id="PIRSR015582-2"/>
    </source>
</evidence>
<dbReference type="RefSeq" id="WP_008826044.1">
    <property type="nucleotide sequence ID" value="NZ_AFNU02000001.1"/>
</dbReference>
<dbReference type="EMBL" id="AFNU02000001">
    <property type="protein sequence ID" value="ERJ13849.1"/>
    <property type="molecule type" value="Genomic_DNA"/>
</dbReference>
<proteinExistence type="predicted"/>
<comment type="cofactor">
    <cofactor evidence="1">
        <name>Mg(2+)</name>
        <dbReference type="ChEBI" id="CHEBI:18420"/>
    </cofactor>
</comment>
<dbReference type="STRING" id="1033810.HLPCO_000515"/>
<dbReference type="PANTHER" id="PTHR32308">
    <property type="entry name" value="LYASE BETA SUBUNIT, PUTATIVE (AFU_ORTHOLOGUE AFUA_4G13030)-RELATED"/>
    <property type="match status" value="1"/>
</dbReference>
<name>U2FSD1_9MOLU</name>
<reference evidence="7 8" key="1">
    <citation type="journal article" date="2011" name="J. Bacteriol.">
        <title>Genome sequence of Haloplasma contractile, an unusual contractile bacterium from a deep-sea anoxic brine lake.</title>
        <authorList>
            <person name="Antunes A."/>
            <person name="Alam I."/>
            <person name="El Dorry H."/>
            <person name="Siam R."/>
            <person name="Robertson A."/>
            <person name="Bajic V.B."/>
            <person name="Stingl U."/>
        </authorList>
    </citation>
    <scope>NUCLEOTIDE SEQUENCE [LARGE SCALE GENOMIC DNA]</scope>
    <source>
        <strain evidence="7 8">SSD-17B</strain>
    </source>
</reference>
<dbReference type="EC" id="4.1.3.6" evidence="7"/>
<gene>
    <name evidence="7" type="ORF">HLPCO_000515</name>
</gene>
<dbReference type="InParanoid" id="U2FSD1"/>
<dbReference type="Gene3D" id="3.20.20.60">
    <property type="entry name" value="Phosphoenolpyruvate-binding domains"/>
    <property type="match status" value="1"/>
</dbReference>
<evidence type="ECO:0000256" key="1">
    <source>
        <dbReference type="ARBA" id="ARBA00001946"/>
    </source>
</evidence>
<dbReference type="PANTHER" id="PTHR32308:SF0">
    <property type="entry name" value="HPCH_HPAI ALDOLASE_CITRATE LYASE DOMAIN-CONTAINING PROTEIN"/>
    <property type="match status" value="1"/>
</dbReference>
<evidence type="ECO:0000256" key="4">
    <source>
        <dbReference type="PIRSR" id="PIRSR015582-1"/>
    </source>
</evidence>
<evidence type="ECO:0000256" key="2">
    <source>
        <dbReference type="ARBA" id="ARBA00022723"/>
    </source>
</evidence>
<dbReference type="InterPro" id="IPR005000">
    <property type="entry name" value="Aldolase/citrate-lyase_domain"/>
</dbReference>
<dbReference type="Pfam" id="PF03328">
    <property type="entry name" value="HpcH_HpaI"/>
    <property type="match status" value="1"/>
</dbReference>
<dbReference type="Proteomes" id="UP000005707">
    <property type="component" value="Unassembled WGS sequence"/>
</dbReference>
<evidence type="ECO:0000313" key="7">
    <source>
        <dbReference type="EMBL" id="ERJ13849.1"/>
    </source>
</evidence>
<dbReference type="InterPro" id="IPR015813">
    <property type="entry name" value="Pyrv/PenolPyrv_kinase-like_dom"/>
</dbReference>
<feature type="binding site" evidence="5">
    <location>
        <position position="122"/>
    </location>
    <ligand>
        <name>Mg(2+)</name>
        <dbReference type="ChEBI" id="CHEBI:18420"/>
    </ligand>
</feature>
<dbReference type="OrthoDB" id="9786940at2"/>
<dbReference type="GO" id="GO:0000287">
    <property type="term" value="F:magnesium ion binding"/>
    <property type="evidence" value="ECO:0007669"/>
    <property type="project" value="TreeGrafter"/>
</dbReference>
<reference evidence="7 8" key="2">
    <citation type="journal article" date="2013" name="PLoS ONE">
        <title>INDIGO - INtegrated Data Warehouse of MIcrobial GenOmes with Examples from the Red Sea Extremophiles.</title>
        <authorList>
            <person name="Alam I."/>
            <person name="Antunes A."/>
            <person name="Kamau A.A."/>
            <person name="Ba Alawi W."/>
            <person name="Kalkatawi M."/>
            <person name="Stingl U."/>
            <person name="Bajic V.B."/>
        </authorList>
    </citation>
    <scope>NUCLEOTIDE SEQUENCE [LARGE SCALE GENOMIC DNA]</scope>
    <source>
        <strain evidence="7 8">SSD-17B</strain>
    </source>
</reference>
<keyword evidence="3 5" id="KW-0460">Magnesium</keyword>
<keyword evidence="8" id="KW-1185">Reference proteome</keyword>
<organism evidence="7 8">
    <name type="scientific">Haloplasma contractile SSD-17B</name>
    <dbReference type="NCBI Taxonomy" id="1033810"/>
    <lineage>
        <taxon>Bacteria</taxon>
        <taxon>Bacillati</taxon>
        <taxon>Mycoplasmatota</taxon>
        <taxon>Mollicutes</taxon>
        <taxon>Haloplasmatales</taxon>
        <taxon>Haloplasmataceae</taxon>
        <taxon>Haloplasma</taxon>
    </lineage>
</organism>
<dbReference type="GO" id="GO:0008815">
    <property type="term" value="F:citrate (pro-3S)-lyase activity"/>
    <property type="evidence" value="ECO:0007669"/>
    <property type="project" value="UniProtKB-EC"/>
</dbReference>
<sequence length="291" mass="32534">MSKIRRSMLFIPGNTPGMLQSADVFDADSIIIDLEDSVSVDEKDSARILLEQLLSKVQFTDVEVIVRMNPFESTDYEKDIEVLQSLDIDLILLPKAEQDSVSDLTKRLESFKYKTDVMILVETALGVEQVFDLLNTSVKVKGLMLGGEDLCVDLNCERTKTGEELLYARTRVVNAARALKKFVIDTPFTDTNDDIGLTNDTRFAKKIGFDGKASINPRQIETINKVFTPKEDEINDAKRVIEAKDQALKEGKGVFSLDGKMVDLPIIKRAERIMAVASKTGLLKEGEHNEN</sequence>
<evidence type="ECO:0000259" key="6">
    <source>
        <dbReference type="Pfam" id="PF03328"/>
    </source>
</evidence>
<keyword evidence="2 5" id="KW-0479">Metal-binding</keyword>
<dbReference type="GO" id="GO:0006107">
    <property type="term" value="P:oxaloacetate metabolic process"/>
    <property type="evidence" value="ECO:0007669"/>
    <property type="project" value="TreeGrafter"/>
</dbReference>
<feature type="binding site" evidence="4">
    <location>
        <position position="67"/>
    </location>
    <ligand>
        <name>substrate</name>
    </ligand>
</feature>
<dbReference type="SUPFAM" id="SSF51621">
    <property type="entry name" value="Phosphoenolpyruvate/pyruvate domain"/>
    <property type="match status" value="1"/>
</dbReference>
<accession>U2FSD1</accession>
<feature type="binding site" evidence="5">
    <location>
        <position position="149"/>
    </location>
    <ligand>
        <name>Mg(2+)</name>
        <dbReference type="ChEBI" id="CHEBI:18420"/>
    </ligand>
</feature>